<sequence length="469" mass="56498">MNYYKRKYFKYKKKYIKLRKQLQKQQFGGARELKDLLVKYKDLDKNITIQNIKICIDKKLDTKDIRLKSGQISMTRNMFQYFMDKYSLNGDKFDLYYSIPLKIFVGNYIQQKIEKSDGYFLRGPKFPFKYENATEFLNDIKPLMQETNKKSSDYFHIDKNKNYRPHLISTNIALFGNDYYSEMGESTYDYFLQSATQITSSLKYILSDFLFINYPIIKYKYIHILVDKIKELEKKIKTGVLVQALLPKNTIDEYAYLCYEYGKPLFLNNNYTKKYFEMPVEKRLQFVINKTNDLNLSKLSFYKNVFFKENDEKCKKHNNIQARIVISKKLVQDQDIKINYFIEEPRVLNSINSIINTMVLDKDKSFDELYINLKKEIREDNKVFMNMIEDYMLYGNKSTILQYRKHIDWEKYKNDYKKYYIAKYKILEKIDLLPNFEILGLKGYDKNSVFVILVENKDKRSTLNLLYPD</sequence>
<reference evidence="1" key="1">
    <citation type="journal article" date="2019" name="MBio">
        <title>Virus Genomes from Deep Sea Sediments Expand the Ocean Megavirome and Support Independent Origins of Viral Gigantism.</title>
        <authorList>
            <person name="Backstrom D."/>
            <person name="Yutin N."/>
            <person name="Jorgensen S.L."/>
            <person name="Dharamshi J."/>
            <person name="Homa F."/>
            <person name="Zaremba-Niedwiedzka K."/>
            <person name="Spang A."/>
            <person name="Wolf Y.I."/>
            <person name="Koonin E.V."/>
            <person name="Ettema T.J."/>
        </authorList>
    </citation>
    <scope>NUCLEOTIDE SEQUENCE</scope>
</reference>
<proteinExistence type="predicted"/>
<protein>
    <submittedName>
        <fullName evidence="1">Uncharacterized protein</fullName>
    </submittedName>
</protein>
<name>A0A481Z173_9VIRU</name>
<organism evidence="1">
    <name type="scientific">Mimivirus LCMiAC02</name>
    <dbReference type="NCBI Taxonomy" id="2506609"/>
    <lineage>
        <taxon>Viruses</taxon>
        <taxon>Varidnaviria</taxon>
        <taxon>Bamfordvirae</taxon>
        <taxon>Nucleocytoviricota</taxon>
        <taxon>Megaviricetes</taxon>
        <taxon>Imitervirales</taxon>
        <taxon>Mimiviridae</taxon>
        <taxon>Klosneuvirinae</taxon>
    </lineage>
</organism>
<dbReference type="EMBL" id="MK500423">
    <property type="protein sequence ID" value="QBK89452.1"/>
    <property type="molecule type" value="Genomic_DNA"/>
</dbReference>
<evidence type="ECO:0000313" key="1">
    <source>
        <dbReference type="EMBL" id="QBK89452.1"/>
    </source>
</evidence>
<gene>
    <name evidence="1" type="ORF">LCMiAC02_05470</name>
</gene>
<accession>A0A481Z173</accession>